<evidence type="ECO:0000313" key="2">
    <source>
        <dbReference type="EMBL" id="MBC5682824.1"/>
    </source>
</evidence>
<protein>
    <recommendedName>
        <fullName evidence="4">Oligosaccharide repeat unit polymerase</fullName>
    </recommendedName>
</protein>
<keyword evidence="1" id="KW-1133">Transmembrane helix</keyword>
<feature type="transmembrane region" description="Helical" evidence="1">
    <location>
        <begin position="43"/>
        <end position="64"/>
    </location>
</feature>
<feature type="transmembrane region" description="Helical" evidence="1">
    <location>
        <begin position="235"/>
        <end position="251"/>
    </location>
</feature>
<dbReference type="RefSeq" id="WP_117991186.1">
    <property type="nucleotide sequence ID" value="NZ_JACOPE010000001.1"/>
</dbReference>
<name>A0ABR7G5W3_9FIRM</name>
<feature type="transmembrane region" description="Helical" evidence="1">
    <location>
        <begin position="380"/>
        <end position="401"/>
    </location>
</feature>
<comment type="caution">
    <text evidence="2">The sequence shown here is derived from an EMBL/GenBank/DDBJ whole genome shotgun (WGS) entry which is preliminary data.</text>
</comment>
<dbReference type="Proteomes" id="UP000631576">
    <property type="component" value="Unassembled WGS sequence"/>
</dbReference>
<evidence type="ECO:0000313" key="3">
    <source>
        <dbReference type="Proteomes" id="UP000631576"/>
    </source>
</evidence>
<gene>
    <name evidence="2" type="ORF">H8S40_04440</name>
</gene>
<feature type="transmembrane region" description="Helical" evidence="1">
    <location>
        <begin position="108"/>
        <end position="128"/>
    </location>
</feature>
<feature type="transmembrane region" description="Helical" evidence="1">
    <location>
        <begin position="76"/>
        <end position="96"/>
    </location>
</feature>
<evidence type="ECO:0000256" key="1">
    <source>
        <dbReference type="SAM" id="Phobius"/>
    </source>
</evidence>
<feature type="transmembrane region" description="Helical" evidence="1">
    <location>
        <begin position="437"/>
        <end position="453"/>
    </location>
</feature>
<sequence>MIIDKTKIKNSSILFLLIIRITYVITTIKILDGLWYYGGGYDINFNSLKEVLALCSFVIMAFYFRENYYANNFKSVVIKVLFILYYIPLNASFSIHNQTMEYFVLTNSYFFLLMFFCCKAMKIGAITISTKSEKGFKTYANYNQEKILDLLNKRAVRVVLFLICLICIVYKISYNGFTFALNIFSDSVYTTRESYVETMNAIDSTAVGYIATLIMNLAGYTVPFYLYLAIKKKNYFAGLVSVICLVSIFSVNSSKSAMIFIVIVFAIAFLEKRGGVDKFSSYFEVGIFLLLITSLLVYLIFKRYDFYFLILRREMFLPSWLDTKYYAFFENGPKILWSQGTFLLQKIIPSTYSEGYLKMINDNYFGGYVPSPNTGLFADAYMNLGIVGVLTYPMLISYVLNKSDGIYQEYGSGIMNVMAVKLAIHLTNVPLLRTDFILSYFLFTFVLWFVSKVK</sequence>
<feature type="transmembrane region" description="Helical" evidence="1">
    <location>
        <begin position="282"/>
        <end position="301"/>
    </location>
</feature>
<proteinExistence type="predicted"/>
<feature type="transmembrane region" description="Helical" evidence="1">
    <location>
        <begin position="155"/>
        <end position="174"/>
    </location>
</feature>
<keyword evidence="1" id="KW-0472">Membrane</keyword>
<accession>A0ABR7G5W3</accession>
<feature type="transmembrane region" description="Helical" evidence="1">
    <location>
        <begin position="206"/>
        <end position="228"/>
    </location>
</feature>
<dbReference type="EMBL" id="JACOPE010000001">
    <property type="protein sequence ID" value="MBC5682824.1"/>
    <property type="molecule type" value="Genomic_DNA"/>
</dbReference>
<keyword evidence="3" id="KW-1185">Reference proteome</keyword>
<organism evidence="2 3">
    <name type="scientific">Ruminococcus hominis</name>
    <dbReference type="NCBI Taxonomy" id="2763065"/>
    <lineage>
        <taxon>Bacteria</taxon>
        <taxon>Bacillati</taxon>
        <taxon>Bacillota</taxon>
        <taxon>Clostridia</taxon>
        <taxon>Eubacteriales</taxon>
        <taxon>Oscillospiraceae</taxon>
        <taxon>Ruminococcus</taxon>
    </lineage>
</organism>
<evidence type="ECO:0008006" key="4">
    <source>
        <dbReference type="Google" id="ProtNLM"/>
    </source>
</evidence>
<reference evidence="2 3" key="1">
    <citation type="submission" date="2020-08" db="EMBL/GenBank/DDBJ databases">
        <title>Genome public.</title>
        <authorList>
            <person name="Liu C."/>
            <person name="Sun Q."/>
        </authorList>
    </citation>
    <scope>NUCLEOTIDE SEQUENCE [LARGE SCALE GENOMIC DNA]</scope>
    <source>
        <strain evidence="2 3">NSJ-13</strain>
    </source>
</reference>
<keyword evidence="1" id="KW-0812">Transmembrane</keyword>
<feature type="transmembrane region" description="Helical" evidence="1">
    <location>
        <begin position="12"/>
        <end position="31"/>
    </location>
</feature>